<reference evidence="2" key="1">
    <citation type="submission" date="2018-11" db="EMBL/GenBank/DDBJ databases">
        <authorList>
            <consortium name="Pathogen Informatics"/>
        </authorList>
    </citation>
    <scope>NUCLEOTIDE SEQUENCE</scope>
</reference>
<protein>
    <submittedName>
        <fullName evidence="2">Uncharacterized protein</fullName>
    </submittedName>
</protein>
<dbReference type="AlphaFoldDB" id="A0A3S5FCC6"/>
<evidence type="ECO:0000313" key="2">
    <source>
        <dbReference type="EMBL" id="VEL11683.1"/>
    </source>
</evidence>
<organism evidence="2 3">
    <name type="scientific">Protopolystoma xenopodis</name>
    <dbReference type="NCBI Taxonomy" id="117903"/>
    <lineage>
        <taxon>Eukaryota</taxon>
        <taxon>Metazoa</taxon>
        <taxon>Spiralia</taxon>
        <taxon>Lophotrochozoa</taxon>
        <taxon>Platyhelminthes</taxon>
        <taxon>Monogenea</taxon>
        <taxon>Polyopisthocotylea</taxon>
        <taxon>Polystomatidea</taxon>
        <taxon>Polystomatidae</taxon>
        <taxon>Protopolystoma</taxon>
    </lineage>
</organism>
<proteinExistence type="predicted"/>
<dbReference type="Proteomes" id="UP000784294">
    <property type="component" value="Unassembled WGS sequence"/>
</dbReference>
<keyword evidence="3" id="KW-1185">Reference proteome</keyword>
<sequence length="215" mass="23078">MFISLLLPGAACRPLITQFSVCSLFPSLSSPPSRRNLFGVYQLTRLANDAAEQAARDRLAHEQALAKQRTVLMGESNRIRGEAETAAAEASRRHAEAVRALKAAAALEAHRRRKETSSASAAAASNATAATYTSTLKAAAGEMNIPSSTPSEGQAQAVTTECLVSCLRQAQEDRANSLAKLAEVELKARQLEQALDTANVDIFLFLCCFRELICL</sequence>
<keyword evidence="1" id="KW-0175">Coiled coil</keyword>
<dbReference type="EMBL" id="CAAALY010012514">
    <property type="protein sequence ID" value="VEL11683.1"/>
    <property type="molecule type" value="Genomic_DNA"/>
</dbReference>
<feature type="coiled-coil region" evidence="1">
    <location>
        <begin position="167"/>
        <end position="201"/>
    </location>
</feature>
<evidence type="ECO:0000256" key="1">
    <source>
        <dbReference type="SAM" id="Coils"/>
    </source>
</evidence>
<comment type="caution">
    <text evidence="2">The sequence shown here is derived from an EMBL/GenBank/DDBJ whole genome shotgun (WGS) entry which is preliminary data.</text>
</comment>
<name>A0A3S5FCC6_9PLAT</name>
<gene>
    <name evidence="2" type="ORF">PXEA_LOCUS5123</name>
</gene>
<evidence type="ECO:0000313" key="3">
    <source>
        <dbReference type="Proteomes" id="UP000784294"/>
    </source>
</evidence>
<accession>A0A3S5FCC6</accession>